<dbReference type="Proteomes" id="UP000001511">
    <property type="component" value="Chromosome"/>
</dbReference>
<evidence type="ECO:0000313" key="3">
    <source>
        <dbReference type="Proteomes" id="UP000001511"/>
    </source>
</evidence>
<dbReference type="HOGENOM" id="CLU_2220445_0_0_3"/>
<evidence type="ECO:0008006" key="4">
    <source>
        <dbReference type="Google" id="ProtNLM"/>
    </source>
</evidence>
<keyword evidence="3" id="KW-1185">Reference proteome</keyword>
<feature type="region of interest" description="Disordered" evidence="1">
    <location>
        <begin position="10"/>
        <end position="34"/>
    </location>
</feature>
<dbReference type="RefSeq" id="WP_013192005.1">
    <property type="nucleotide sequence ID" value="NC_014248.1"/>
</dbReference>
<protein>
    <recommendedName>
        <fullName evidence="4">Sporulation domain protein</fullName>
    </recommendedName>
</protein>
<dbReference type="STRING" id="551115.Aazo_3317"/>
<feature type="compositionally biased region" description="Polar residues" evidence="1">
    <location>
        <begin position="12"/>
        <end position="34"/>
    </location>
</feature>
<evidence type="ECO:0000313" key="2">
    <source>
        <dbReference type="EMBL" id="ADI64991.1"/>
    </source>
</evidence>
<accession>D7E2G9</accession>
<dbReference type="AlphaFoldDB" id="D7E2G9"/>
<reference evidence="2 3" key="1">
    <citation type="journal article" date="2010" name="PLoS ONE">
        <title>Genome erosion in a nitrogen-fixing vertically transmitted endosymbiotic multicellular cyanobacterium.</title>
        <authorList>
            <person name="Ran L."/>
            <person name="Larsson J."/>
            <person name="Vigil-Stenman T."/>
            <person name="Nylander J.A."/>
            <person name="Ininbergs K."/>
            <person name="Zheng W.W."/>
            <person name="Lapidus A."/>
            <person name="Lowry S."/>
            <person name="Haselkorn R."/>
            <person name="Bergman B."/>
        </authorList>
    </citation>
    <scope>NUCLEOTIDE SEQUENCE [LARGE SCALE GENOMIC DNA]</scope>
    <source>
        <strain evidence="2 3">0708</strain>
    </source>
</reference>
<dbReference type="EMBL" id="CP002059">
    <property type="protein sequence ID" value="ADI64991.1"/>
    <property type="molecule type" value="Genomic_DNA"/>
</dbReference>
<sequence>MESGVIEFIAPQASNSTPRTDSNSSVVVPSKPYTTTRQSSRYRVVVPVTNNQQRETVLSVVPDAFAKVSQSRTVMQVGVFSTQNKASDMVQILNSRGLRAIIERLN</sequence>
<gene>
    <name evidence="2" type="ordered locus">Aazo_3317</name>
</gene>
<proteinExistence type="predicted"/>
<organism evidence="2 3">
    <name type="scientific">Nostoc azollae (strain 0708)</name>
    <name type="common">Anabaena azollae (strain 0708)</name>
    <dbReference type="NCBI Taxonomy" id="551115"/>
    <lineage>
        <taxon>Bacteria</taxon>
        <taxon>Bacillati</taxon>
        <taxon>Cyanobacteriota</taxon>
        <taxon>Cyanophyceae</taxon>
        <taxon>Nostocales</taxon>
        <taxon>Nostocaceae</taxon>
        <taxon>Trichormus</taxon>
    </lineage>
</organism>
<dbReference type="KEGG" id="naz:Aazo_3317"/>
<dbReference type="eggNOG" id="COG3420">
    <property type="taxonomic scope" value="Bacteria"/>
</dbReference>
<evidence type="ECO:0000256" key="1">
    <source>
        <dbReference type="SAM" id="MobiDB-lite"/>
    </source>
</evidence>
<name>D7E2G9_NOSA0</name>